<dbReference type="GO" id="GO:0000175">
    <property type="term" value="F:3'-5'-RNA exonuclease activity"/>
    <property type="evidence" value="ECO:0007669"/>
    <property type="project" value="TreeGrafter"/>
</dbReference>
<evidence type="ECO:0000313" key="4">
    <source>
        <dbReference type="Proteomes" id="UP000308760"/>
    </source>
</evidence>
<dbReference type="OrthoDB" id="9793162at2"/>
<dbReference type="PANTHER" id="PTHR12121:SF36">
    <property type="entry name" value="ENDONUCLEASE_EXONUCLEASE_PHOSPHATASE DOMAIN-CONTAINING PROTEIN"/>
    <property type="match status" value="1"/>
</dbReference>
<sequence>MTKILSRRNVIGASLALGATVVANTAFTGTAHAQDTASGPLIGAPDGDRIHLLTFNIRYEGGDASPHTWDERRPLVATVLKREKPTILFTQEGLYGQLQDVLADVRGFDWIHLGRTGGSKSEATAIYWNTKRLKVLEYDHQWLSDTPYLIGSKGWGNNVVRMLTWIRFEDLETGKDFYTVNNHFDHQSEDSRQKGAQMNLDVMSQWTSPVITAGDFNQLPETPTYQILTDGGLVDTMLAAEEQVTPVYGTWNGWDPVPSEEARRIDWIMTSPDIRIHQAAVNTYSEDGLTPSDHYPAQALISLP</sequence>
<evidence type="ECO:0000313" key="3">
    <source>
        <dbReference type="EMBL" id="THV41768.1"/>
    </source>
</evidence>
<keyword evidence="4" id="KW-1185">Reference proteome</keyword>
<keyword evidence="3" id="KW-0255">Endonuclease</keyword>
<keyword evidence="3" id="KW-0269">Exonuclease</keyword>
<protein>
    <submittedName>
        <fullName evidence="3">Endonuclease/exonuclease/phosphatase family protein</fullName>
    </submittedName>
</protein>
<dbReference type="Proteomes" id="UP000308760">
    <property type="component" value="Unassembled WGS sequence"/>
</dbReference>
<dbReference type="PANTHER" id="PTHR12121">
    <property type="entry name" value="CARBON CATABOLITE REPRESSOR PROTEIN 4"/>
    <property type="match status" value="1"/>
</dbReference>
<dbReference type="AlphaFoldDB" id="A0A4S8QBN1"/>
<dbReference type="Pfam" id="PF03372">
    <property type="entry name" value="Exo_endo_phos"/>
    <property type="match status" value="1"/>
</dbReference>
<dbReference type="SUPFAM" id="SSF56219">
    <property type="entry name" value="DNase I-like"/>
    <property type="match status" value="1"/>
</dbReference>
<dbReference type="InterPro" id="IPR005135">
    <property type="entry name" value="Endo/exonuclease/phosphatase"/>
</dbReference>
<dbReference type="RefSeq" id="WP_136534453.1">
    <property type="nucleotide sequence ID" value="NZ_STGY01000041.1"/>
</dbReference>
<accession>A0A4S8QBN1</accession>
<feature type="domain" description="Endonuclease/exonuclease/phosphatase" evidence="2">
    <location>
        <begin position="53"/>
        <end position="294"/>
    </location>
</feature>
<feature type="signal peptide" evidence="1">
    <location>
        <begin position="1"/>
        <end position="33"/>
    </location>
</feature>
<dbReference type="CDD" id="cd09083">
    <property type="entry name" value="EEP-1"/>
    <property type="match status" value="1"/>
</dbReference>
<dbReference type="InterPro" id="IPR050410">
    <property type="entry name" value="CCR4/nocturin_mRNA_transcr"/>
</dbReference>
<evidence type="ECO:0000256" key="1">
    <source>
        <dbReference type="SAM" id="SignalP"/>
    </source>
</evidence>
<keyword evidence="3" id="KW-0378">Hydrolase</keyword>
<dbReference type="InterPro" id="IPR036691">
    <property type="entry name" value="Endo/exonu/phosph_ase_sf"/>
</dbReference>
<keyword evidence="3" id="KW-0540">Nuclease</keyword>
<keyword evidence="1" id="KW-0732">Signal</keyword>
<feature type="chain" id="PRO_5020435762" evidence="1">
    <location>
        <begin position="34"/>
        <end position="304"/>
    </location>
</feature>
<dbReference type="Gene3D" id="3.60.10.10">
    <property type="entry name" value="Endonuclease/exonuclease/phosphatase"/>
    <property type="match status" value="1"/>
</dbReference>
<evidence type="ECO:0000259" key="2">
    <source>
        <dbReference type="Pfam" id="PF03372"/>
    </source>
</evidence>
<dbReference type="GO" id="GO:0004519">
    <property type="term" value="F:endonuclease activity"/>
    <property type="evidence" value="ECO:0007669"/>
    <property type="project" value="UniProtKB-KW"/>
</dbReference>
<organism evidence="3 4">
    <name type="scientific">Glycomyces buryatensis</name>
    <dbReference type="NCBI Taxonomy" id="2570927"/>
    <lineage>
        <taxon>Bacteria</taxon>
        <taxon>Bacillati</taxon>
        <taxon>Actinomycetota</taxon>
        <taxon>Actinomycetes</taxon>
        <taxon>Glycomycetales</taxon>
        <taxon>Glycomycetaceae</taxon>
        <taxon>Glycomyces</taxon>
    </lineage>
</organism>
<dbReference type="InterPro" id="IPR006311">
    <property type="entry name" value="TAT_signal"/>
</dbReference>
<name>A0A4S8QBN1_9ACTN</name>
<gene>
    <name evidence="3" type="ORF">FAB82_10300</name>
</gene>
<dbReference type="PROSITE" id="PS51318">
    <property type="entry name" value="TAT"/>
    <property type="match status" value="1"/>
</dbReference>
<proteinExistence type="predicted"/>
<dbReference type="EMBL" id="STGY01000041">
    <property type="protein sequence ID" value="THV41768.1"/>
    <property type="molecule type" value="Genomic_DNA"/>
</dbReference>
<comment type="caution">
    <text evidence="3">The sequence shown here is derived from an EMBL/GenBank/DDBJ whole genome shotgun (WGS) entry which is preliminary data.</text>
</comment>
<reference evidence="3 4" key="2">
    <citation type="submission" date="2019-05" db="EMBL/GenBank/DDBJ databases">
        <title>Glycomyces buryatensis sp. nov.</title>
        <authorList>
            <person name="Nikitina E."/>
        </authorList>
    </citation>
    <scope>NUCLEOTIDE SEQUENCE [LARGE SCALE GENOMIC DNA]</scope>
    <source>
        <strain evidence="3 4">18</strain>
    </source>
</reference>
<reference evidence="4" key="1">
    <citation type="submission" date="2019-04" db="EMBL/GenBank/DDBJ databases">
        <title>Nocardioides xinjiangensis sp. nov.</title>
        <authorList>
            <person name="Liu S."/>
        </authorList>
    </citation>
    <scope>NUCLEOTIDE SEQUENCE [LARGE SCALE GENOMIC DNA]</scope>
    <source>
        <strain evidence="4">18</strain>
    </source>
</reference>